<dbReference type="SUPFAM" id="SSF53850">
    <property type="entry name" value="Periplasmic binding protein-like II"/>
    <property type="match status" value="1"/>
</dbReference>
<dbReference type="RefSeq" id="WP_008945944.1">
    <property type="nucleotide sequence ID" value="NZ_AMRL01000031.1"/>
</dbReference>
<accession>K2IGK2</accession>
<dbReference type="InterPro" id="IPR027020">
    <property type="entry name" value="YnjB"/>
</dbReference>
<evidence type="ECO:0000256" key="1">
    <source>
        <dbReference type="SAM" id="SignalP"/>
    </source>
</evidence>
<feature type="chain" id="PRO_5003858822" description="ABC transporter substrate-binding protein" evidence="1">
    <location>
        <begin position="23"/>
        <end position="398"/>
    </location>
</feature>
<dbReference type="Gene3D" id="3.40.190.10">
    <property type="entry name" value="Periplasmic binding protein-like II"/>
    <property type="match status" value="2"/>
</dbReference>
<dbReference type="EMBL" id="AMRL01000031">
    <property type="protein sequence ID" value="EKE69181.1"/>
    <property type="molecule type" value="Genomic_DNA"/>
</dbReference>
<sequence length="398" mass="43367">MRIVKIMLAALALATGIGTVKADDWSDTLAKARGQTVYWNAWAGDERINTYIQWVGTRVQAEYGVTLRHVKLADTAEAVSRVLAEKTAGRVEGGSVDLIWINGENFAAMKRGQMLFGPFTQKLPNFKLVDTKGKPTTLVDFTIPTDGLESPWGMAQFVFMMDTARVKNPPRSIPALLDWAKANPGRFGYPAPPDFIGSTFLKQALVELTPDRAILQKPVDEAGFAAATQPLWAWLDALHPALWREGAAFPKSGPALRQMLDDGAVDMALSFHPGEASSLIAEGKLPKSVRTFVLDGGTIGNTHFVAIPFNAKAKEGAMAVANFLLSPEAQARKQDPAYWGDGTVLDLAALPAADKARFEAIQLGVATLSPQELGTALPEPHPSWMTRIEEEWLKRYSR</sequence>
<dbReference type="InterPro" id="IPR006059">
    <property type="entry name" value="SBP"/>
</dbReference>
<comment type="caution">
    <text evidence="2">The sequence shown here is derived from an EMBL/GenBank/DDBJ whole genome shotgun (WGS) entry which is preliminary data.</text>
</comment>
<dbReference type="Pfam" id="PF13416">
    <property type="entry name" value="SBP_bac_8"/>
    <property type="match status" value="1"/>
</dbReference>
<evidence type="ECO:0008006" key="4">
    <source>
        <dbReference type="Google" id="ProtNLM"/>
    </source>
</evidence>
<dbReference type="PIRSF" id="PIRSF029172">
    <property type="entry name" value="UCP029172_ABC_sbc_YnjB"/>
    <property type="match status" value="1"/>
</dbReference>
<keyword evidence="1" id="KW-0732">Signal</keyword>
<dbReference type="NCBIfam" id="NF008633">
    <property type="entry name" value="PRK11622.1"/>
    <property type="match status" value="1"/>
</dbReference>
<dbReference type="PANTHER" id="PTHR42779">
    <property type="entry name" value="PROTEIN YNJB"/>
    <property type="match status" value="1"/>
</dbReference>
<feature type="signal peptide" evidence="1">
    <location>
        <begin position="1"/>
        <end position="22"/>
    </location>
</feature>
<gene>
    <name evidence="2" type="ORF">P24_16712</name>
</gene>
<reference evidence="2 3" key="1">
    <citation type="journal article" date="2012" name="J. Bacteriol.">
        <title>Genome Sequence of Oceanibaculum indicum Type Strain P24.</title>
        <authorList>
            <person name="Lai Q."/>
            <person name="Shao Z."/>
        </authorList>
    </citation>
    <scope>NUCLEOTIDE SEQUENCE [LARGE SCALE GENOMIC DNA]</scope>
    <source>
        <strain evidence="2 3">P24</strain>
    </source>
</reference>
<organism evidence="2 3">
    <name type="scientific">Oceanibaculum indicum P24</name>
    <dbReference type="NCBI Taxonomy" id="1207063"/>
    <lineage>
        <taxon>Bacteria</taxon>
        <taxon>Pseudomonadati</taxon>
        <taxon>Pseudomonadota</taxon>
        <taxon>Alphaproteobacteria</taxon>
        <taxon>Rhodospirillales</taxon>
        <taxon>Oceanibaculaceae</taxon>
        <taxon>Oceanibaculum</taxon>
    </lineage>
</organism>
<keyword evidence="3" id="KW-1185">Reference proteome</keyword>
<dbReference type="STRING" id="1207063.P24_16712"/>
<name>K2IGK2_9PROT</name>
<dbReference type="PANTHER" id="PTHR42779:SF1">
    <property type="entry name" value="PROTEIN YNJB"/>
    <property type="match status" value="1"/>
</dbReference>
<dbReference type="PATRIC" id="fig|1207063.3.peg.3368"/>
<dbReference type="eggNOG" id="COG4134">
    <property type="taxonomic scope" value="Bacteria"/>
</dbReference>
<evidence type="ECO:0000313" key="2">
    <source>
        <dbReference type="EMBL" id="EKE69181.1"/>
    </source>
</evidence>
<dbReference type="AlphaFoldDB" id="K2IGK2"/>
<proteinExistence type="predicted"/>
<protein>
    <recommendedName>
        <fullName evidence="4">ABC transporter substrate-binding protein</fullName>
    </recommendedName>
</protein>
<evidence type="ECO:0000313" key="3">
    <source>
        <dbReference type="Proteomes" id="UP000006746"/>
    </source>
</evidence>
<dbReference type="Proteomes" id="UP000006746">
    <property type="component" value="Unassembled WGS sequence"/>
</dbReference>